<protein>
    <recommendedName>
        <fullName evidence="4">Potassium channel inwardly rectifying transmembrane domain-containing protein</fullName>
    </recommendedName>
</protein>
<dbReference type="Gene3D" id="1.10.287.70">
    <property type="match status" value="1"/>
</dbReference>
<evidence type="ECO:0000259" key="4">
    <source>
        <dbReference type="Pfam" id="PF01007"/>
    </source>
</evidence>
<dbReference type="EMBL" id="GDRN01101284">
    <property type="protein sequence ID" value="JAI58406.1"/>
    <property type="molecule type" value="Transcribed_RNA"/>
</dbReference>
<keyword evidence="3" id="KW-1133">Transmembrane helix</keyword>
<dbReference type="GO" id="GO:0005242">
    <property type="term" value="F:inward rectifier potassium channel activity"/>
    <property type="evidence" value="ECO:0007669"/>
    <property type="project" value="InterPro"/>
</dbReference>
<evidence type="ECO:0000256" key="2">
    <source>
        <dbReference type="SAM" id="MobiDB-lite"/>
    </source>
</evidence>
<dbReference type="AlphaFoldDB" id="A0A0P4VSA8"/>
<keyword evidence="1" id="KW-0851">Voltage-gated channel</keyword>
<keyword evidence="1" id="KW-0407">Ion channel</keyword>
<feature type="region of interest" description="Disordered" evidence="2">
    <location>
        <begin position="19"/>
        <end position="43"/>
    </location>
</feature>
<dbReference type="GO" id="GO:1990573">
    <property type="term" value="P:potassium ion import across plasma membrane"/>
    <property type="evidence" value="ECO:0007669"/>
    <property type="project" value="TreeGrafter"/>
</dbReference>
<dbReference type="InterPro" id="IPR040445">
    <property type="entry name" value="Kir_TM"/>
</dbReference>
<dbReference type="GO" id="GO:0034702">
    <property type="term" value="C:monoatomic ion channel complex"/>
    <property type="evidence" value="ECO:0007669"/>
    <property type="project" value="UniProtKB-KW"/>
</dbReference>
<dbReference type="GO" id="GO:0005886">
    <property type="term" value="C:plasma membrane"/>
    <property type="evidence" value="ECO:0007669"/>
    <property type="project" value="TreeGrafter"/>
</dbReference>
<keyword evidence="1" id="KW-0630">Potassium</keyword>
<evidence type="ECO:0000256" key="1">
    <source>
        <dbReference type="RuleBase" id="RU003822"/>
    </source>
</evidence>
<keyword evidence="1" id="KW-0633">Potassium transport</keyword>
<keyword evidence="3" id="KW-0472">Membrane</keyword>
<dbReference type="InterPro" id="IPR013518">
    <property type="entry name" value="K_chnl_inward-rec_Kir_cyto"/>
</dbReference>
<name>A0A0P4VSA8_SCYOL</name>
<dbReference type="Gene3D" id="2.60.40.1400">
    <property type="entry name" value="G protein-activated inward rectifier potassium channel 1"/>
    <property type="match status" value="1"/>
</dbReference>
<keyword evidence="1 3" id="KW-0812">Transmembrane</keyword>
<proteinExistence type="inferred from homology"/>
<evidence type="ECO:0000256" key="3">
    <source>
        <dbReference type="SAM" id="Phobius"/>
    </source>
</evidence>
<feature type="transmembrane region" description="Helical" evidence="3">
    <location>
        <begin position="92"/>
        <end position="109"/>
    </location>
</feature>
<evidence type="ECO:0000313" key="5">
    <source>
        <dbReference type="EMBL" id="JAI58406.1"/>
    </source>
</evidence>
<reference evidence="5" key="1">
    <citation type="submission" date="2015-09" db="EMBL/GenBank/DDBJ databases">
        <title>Scylla olivacea transcriptome.</title>
        <authorList>
            <person name="Ikhwanuddin M."/>
        </authorList>
    </citation>
    <scope>NUCLEOTIDE SEQUENCE</scope>
</reference>
<organism evidence="5">
    <name type="scientific">Scylla olivacea</name>
    <name type="common">Orange mud crab</name>
    <name type="synonym">Cancer olivacea</name>
    <dbReference type="NCBI Taxonomy" id="85551"/>
    <lineage>
        <taxon>Eukaryota</taxon>
        <taxon>Metazoa</taxon>
        <taxon>Ecdysozoa</taxon>
        <taxon>Arthropoda</taxon>
        <taxon>Crustacea</taxon>
        <taxon>Multicrustacea</taxon>
        <taxon>Malacostraca</taxon>
        <taxon>Eumalacostraca</taxon>
        <taxon>Eucarida</taxon>
        <taxon>Decapoda</taxon>
        <taxon>Pleocyemata</taxon>
        <taxon>Brachyura</taxon>
        <taxon>Eubrachyura</taxon>
        <taxon>Portunoidea</taxon>
        <taxon>Portunidae</taxon>
        <taxon>Portuninae</taxon>
        <taxon>Scylla</taxon>
    </lineage>
</organism>
<dbReference type="PANTHER" id="PTHR11767">
    <property type="entry name" value="INWARD RECTIFIER POTASSIUM CHANNEL"/>
    <property type="match status" value="1"/>
</dbReference>
<keyword evidence="1" id="KW-0813">Transport</keyword>
<dbReference type="PANTHER" id="PTHR11767:SF102">
    <property type="entry name" value="INWARDLY RECTIFYING POTASSIUM CHANNEL 1, ISOFORM F"/>
    <property type="match status" value="1"/>
</dbReference>
<accession>A0A0P4VSA8</accession>
<keyword evidence="1" id="KW-0406">Ion transport</keyword>
<comment type="subcellular location">
    <subcellularLocation>
        <location evidence="1">Membrane</location>
        <topology evidence="1">Multi-pass membrane protein</topology>
    </subcellularLocation>
</comment>
<dbReference type="GO" id="GO:0034765">
    <property type="term" value="P:regulation of monoatomic ion transmembrane transport"/>
    <property type="evidence" value="ECO:0007669"/>
    <property type="project" value="TreeGrafter"/>
</dbReference>
<dbReference type="InterPro" id="IPR016449">
    <property type="entry name" value="K_chnl_inward-rec_Kir"/>
</dbReference>
<sequence>MECVDVHDQVPPRLQRLVNGQAPLVGDDEDDEPTPLTTASPPACVRSRVLNPGSRHYIIRRNGDINLTYANLRQRRSRYLQDLYTTLVDVQWRWTLLVFFLGFIIRYCVKRMRVRQ</sequence>
<feature type="domain" description="Potassium channel inwardly rectifying transmembrane" evidence="4">
    <location>
        <begin position="59"/>
        <end position="108"/>
    </location>
</feature>
<comment type="similarity">
    <text evidence="1">Belongs to the inward rectifier-type potassium channel (TC 1.A.2.1) family.</text>
</comment>
<dbReference type="Pfam" id="PF01007">
    <property type="entry name" value="IRK"/>
    <property type="match status" value="1"/>
</dbReference>